<keyword evidence="3" id="KW-0963">Cytoplasm</keyword>
<dbReference type="PANTHER" id="PTHR11085">
    <property type="entry name" value="NAD-DEPENDENT PROTEIN DEACYLASE SIRTUIN-5, MITOCHONDRIAL-RELATED"/>
    <property type="match status" value="1"/>
</dbReference>
<evidence type="ECO:0000313" key="7">
    <source>
        <dbReference type="Proteomes" id="UP000254503"/>
    </source>
</evidence>
<comment type="catalytic activity">
    <reaction evidence="3">
        <text>N(6)-(2-hydroxyisobutanoyl)-L-lysyl-[protein] + NAD(+) + H2O = 2''-O-(2-hydroxyisobutanoyl)-ADP-D-ribose + nicotinamide + L-lysyl-[protein]</text>
        <dbReference type="Rhea" id="RHEA:24364"/>
        <dbReference type="Rhea" id="RHEA-COMP:9752"/>
        <dbReference type="Rhea" id="RHEA-COMP:15921"/>
        <dbReference type="ChEBI" id="CHEBI:15377"/>
        <dbReference type="ChEBI" id="CHEBI:17154"/>
        <dbReference type="ChEBI" id="CHEBI:29969"/>
        <dbReference type="ChEBI" id="CHEBI:57540"/>
        <dbReference type="ChEBI" id="CHEBI:144968"/>
        <dbReference type="ChEBI" id="CHEBI:144969"/>
    </reaction>
</comment>
<evidence type="ECO:0000313" key="6">
    <source>
        <dbReference type="EMBL" id="STJ55569.1"/>
    </source>
</evidence>
<keyword evidence="2 3" id="KW-0520">NAD</keyword>
<dbReference type="GO" id="GO:0017136">
    <property type="term" value="F:histone deacetylase activity, NAD-dependent"/>
    <property type="evidence" value="ECO:0007669"/>
    <property type="project" value="TreeGrafter"/>
</dbReference>
<comment type="catalytic activity">
    <reaction evidence="3">
        <text>N(6)-succinyl-L-lysyl-[protein] + NAD(+) + H2O = 2''-O-succinyl-ADP-D-ribose + nicotinamide + L-lysyl-[protein]</text>
        <dbReference type="Rhea" id="RHEA:47668"/>
        <dbReference type="Rhea" id="RHEA-COMP:9752"/>
        <dbReference type="Rhea" id="RHEA-COMP:11877"/>
        <dbReference type="ChEBI" id="CHEBI:15377"/>
        <dbReference type="ChEBI" id="CHEBI:17154"/>
        <dbReference type="ChEBI" id="CHEBI:29969"/>
        <dbReference type="ChEBI" id="CHEBI:57540"/>
        <dbReference type="ChEBI" id="CHEBI:87830"/>
        <dbReference type="ChEBI" id="CHEBI:87832"/>
    </reaction>
</comment>
<protein>
    <recommendedName>
        <fullName evidence="3">NAD-dependent protein deacylase</fullName>
        <ecNumber evidence="3">2.3.1.286</ecNumber>
    </recommendedName>
    <alternativeName>
        <fullName evidence="3">Regulatory protein SIR2 homolog</fullName>
    </alternativeName>
</protein>
<keyword evidence="6" id="KW-0378">Hydrolase</keyword>
<feature type="binding site" evidence="3">
    <location>
        <begin position="240"/>
        <end position="242"/>
    </location>
    <ligand>
        <name>NAD(+)</name>
        <dbReference type="ChEBI" id="CHEBI:57540"/>
    </ligand>
</feature>
<feature type="binding site" evidence="3">
    <location>
        <begin position="129"/>
        <end position="132"/>
    </location>
    <ligand>
        <name>NAD(+)</name>
        <dbReference type="ChEBI" id="CHEBI:57540"/>
    </ligand>
</feature>
<feature type="active site" description="Proton acceptor" evidence="3">
    <location>
        <position position="147"/>
    </location>
</feature>
<dbReference type="HAMAP" id="MF_01121">
    <property type="entry name" value="Sirtuin_ClassIII"/>
    <property type="match status" value="1"/>
</dbReference>
<dbReference type="SUPFAM" id="SSF52467">
    <property type="entry name" value="DHS-like NAD/FAD-binding domain"/>
    <property type="match status" value="1"/>
</dbReference>
<dbReference type="Proteomes" id="UP000254503">
    <property type="component" value="Unassembled WGS sequence"/>
</dbReference>
<keyword evidence="1" id="KW-0808">Transferase</keyword>
<dbReference type="PROSITE" id="PS50305">
    <property type="entry name" value="SIRTUIN"/>
    <property type="match status" value="1"/>
</dbReference>
<comment type="similarity">
    <text evidence="3">Belongs to the sirtuin family. Class III subfamily.</text>
</comment>
<dbReference type="AlphaFoldDB" id="A0A376X141"/>
<feature type="binding site" evidence="3">
    <location>
        <position position="92"/>
    </location>
    <ligand>
        <name>substrate</name>
    </ligand>
</feature>
<dbReference type="Gene3D" id="3.30.1600.10">
    <property type="entry name" value="SIR2/SIRT2 'Small Domain"/>
    <property type="match status" value="1"/>
</dbReference>
<comment type="domain">
    <text evidence="3">2 residues (Tyr-92 and Arg-95) present in a large hydrophobic pocket are probably involved in substrate specificity. They are important for desuccinylation activity, but dispensable for deacetylation activity.</text>
</comment>
<sequence length="292" mass="32775">MLSRRGHRLSRFRKNKRRLRERLRQRIFFRDKVVPEAMEKPRVLVLTGAGISAESGIRTFRAADGLWEEHRVEDVATPEGFDRDPELVQAFYNARRRQLQQPEIQPNAAHLALAKLQDALGDRFLLVTQNIDNLHERAGNTNVIHMHGELLKVRCSQSGQVLDWTGDVTPEDKCHCCQFPAPLRPHVVWFGEMPLGMDEIYMALSMADIFIAIGTSGHVYPAAGFVHEAKLHGAHTVELNLEPSQVGNEFAEKYYGPASQVVPEFVEKLLKGLKAGSIADALRLSGLQGDAN</sequence>
<dbReference type="GO" id="GO:0070403">
    <property type="term" value="F:NAD+ binding"/>
    <property type="evidence" value="ECO:0007669"/>
    <property type="project" value="UniProtKB-UniRule"/>
</dbReference>
<reference evidence="6 7" key="1">
    <citation type="submission" date="2018-06" db="EMBL/GenBank/DDBJ databases">
        <authorList>
            <consortium name="Pathogen Informatics"/>
            <person name="Doyle S."/>
        </authorList>
    </citation>
    <scope>NUCLEOTIDE SEQUENCE [LARGE SCALE GENOMIC DNA]</scope>
    <source>
        <strain evidence="6 7">NCTC9045</strain>
    </source>
</reference>
<dbReference type="InterPro" id="IPR026591">
    <property type="entry name" value="Sirtuin_cat_small_dom_sf"/>
</dbReference>
<dbReference type="EC" id="2.3.1.286" evidence="3"/>
<dbReference type="Gene3D" id="3.40.50.1220">
    <property type="entry name" value="TPP-binding domain"/>
    <property type="match status" value="1"/>
</dbReference>
<comment type="function">
    <text evidence="3">NAD-dependent lysine deacetylase that specifically removes acetyl groups on target proteins. Also acts as a protein-lysine deacylase by mediating protein desuccinylation and de-2-hydroxyisobutyrylation. Modulates the activities of several proteins which are inactive in their acylated form.</text>
</comment>
<feature type="binding site" evidence="3">
    <location>
        <begin position="48"/>
        <end position="67"/>
    </location>
    <ligand>
        <name>NAD(+)</name>
        <dbReference type="ChEBI" id="CHEBI:57540"/>
    </ligand>
</feature>
<organism evidence="6 7">
    <name type="scientific">Escherichia coli</name>
    <dbReference type="NCBI Taxonomy" id="562"/>
    <lineage>
        <taxon>Bacteria</taxon>
        <taxon>Pseudomonadati</taxon>
        <taxon>Pseudomonadota</taxon>
        <taxon>Gammaproteobacteria</taxon>
        <taxon>Enterobacterales</taxon>
        <taxon>Enterobacteriaceae</taxon>
        <taxon>Escherichia</taxon>
    </lineage>
</organism>
<feature type="binding site" evidence="3">
    <location>
        <position position="258"/>
    </location>
    <ligand>
        <name>NAD(+)</name>
        <dbReference type="ChEBI" id="CHEBI:57540"/>
    </ligand>
</feature>
<dbReference type="InterPro" id="IPR027546">
    <property type="entry name" value="Sirtuin_class_III"/>
</dbReference>
<evidence type="ECO:0000256" key="1">
    <source>
        <dbReference type="ARBA" id="ARBA00022679"/>
    </source>
</evidence>
<keyword evidence="3" id="KW-0862">Zinc</keyword>
<evidence type="ECO:0000256" key="4">
    <source>
        <dbReference type="PROSITE-ProRule" id="PRU00236"/>
    </source>
</evidence>
<comment type="catalytic activity">
    <reaction evidence="3">
        <text>N(6)-acetyl-L-lysyl-[protein] + NAD(+) + H2O = 2''-O-acetyl-ADP-D-ribose + nicotinamide + L-lysyl-[protein]</text>
        <dbReference type="Rhea" id="RHEA:43636"/>
        <dbReference type="Rhea" id="RHEA-COMP:9752"/>
        <dbReference type="Rhea" id="RHEA-COMP:10731"/>
        <dbReference type="ChEBI" id="CHEBI:15377"/>
        <dbReference type="ChEBI" id="CHEBI:17154"/>
        <dbReference type="ChEBI" id="CHEBI:29969"/>
        <dbReference type="ChEBI" id="CHEBI:57540"/>
        <dbReference type="ChEBI" id="CHEBI:61930"/>
        <dbReference type="ChEBI" id="CHEBI:83767"/>
        <dbReference type="EC" id="2.3.1.286"/>
    </reaction>
</comment>
<accession>A0A376X141</accession>
<feature type="binding site" evidence="3">
    <location>
        <position position="95"/>
    </location>
    <ligand>
        <name>substrate</name>
    </ligand>
</feature>
<comment type="caution">
    <text evidence="3 4">Lacks conserved residue(s) required for the propagation of feature annotation.</text>
</comment>
<dbReference type="NCBIfam" id="NF001755">
    <property type="entry name" value="PRK00481.1-5"/>
    <property type="match status" value="1"/>
</dbReference>
<dbReference type="GO" id="GO:0160013">
    <property type="term" value="F:NAD-dependent protein de-2-hydroxyisobutyrylase activity"/>
    <property type="evidence" value="ECO:0007669"/>
    <property type="project" value="RHEA"/>
</dbReference>
<comment type="subcellular location">
    <subcellularLocation>
        <location evidence="3">Cytoplasm</location>
    </subcellularLocation>
</comment>
<evidence type="ECO:0000259" key="5">
    <source>
        <dbReference type="PROSITE" id="PS50305"/>
    </source>
</evidence>
<comment type="cofactor">
    <cofactor evidence="3">
        <name>Zn(2+)</name>
        <dbReference type="ChEBI" id="CHEBI:29105"/>
    </cofactor>
    <text evidence="3">Binds 1 zinc ion per subunit.</text>
</comment>
<feature type="binding site" evidence="3">
    <location>
        <position position="174"/>
    </location>
    <ligand>
        <name>Zn(2+)</name>
        <dbReference type="ChEBI" id="CHEBI:29105"/>
    </ligand>
</feature>
<dbReference type="GO" id="GO:0005737">
    <property type="term" value="C:cytoplasm"/>
    <property type="evidence" value="ECO:0007669"/>
    <property type="project" value="UniProtKB-SubCell"/>
</dbReference>
<dbReference type="InterPro" id="IPR003000">
    <property type="entry name" value="Sirtuin"/>
</dbReference>
<dbReference type="GO" id="GO:0008270">
    <property type="term" value="F:zinc ion binding"/>
    <property type="evidence" value="ECO:0007669"/>
    <property type="project" value="UniProtKB-UniRule"/>
</dbReference>
<evidence type="ECO:0000256" key="3">
    <source>
        <dbReference type="HAMAP-Rule" id="MF_01121"/>
    </source>
</evidence>
<gene>
    <name evidence="3 6" type="primary">cobB</name>
    <name evidence="6" type="ORF">NCTC9045_03516</name>
</gene>
<feature type="binding site" evidence="3">
    <location>
        <begin position="214"/>
        <end position="216"/>
    </location>
    <ligand>
        <name>NAD(+)</name>
        <dbReference type="ChEBI" id="CHEBI:57540"/>
    </ligand>
</feature>
<dbReference type="InterPro" id="IPR029035">
    <property type="entry name" value="DHS-like_NAD/FAD-binding_dom"/>
</dbReference>
<evidence type="ECO:0000256" key="2">
    <source>
        <dbReference type="ARBA" id="ARBA00023027"/>
    </source>
</evidence>
<dbReference type="CDD" id="cd01412">
    <property type="entry name" value="SIRT5_Af1_CobB"/>
    <property type="match status" value="1"/>
</dbReference>
<dbReference type="PANTHER" id="PTHR11085:SF4">
    <property type="entry name" value="NAD-DEPENDENT PROTEIN DEACYLASE"/>
    <property type="match status" value="1"/>
</dbReference>
<dbReference type="Pfam" id="PF02146">
    <property type="entry name" value="SIR2"/>
    <property type="match status" value="1"/>
</dbReference>
<dbReference type="GO" id="GO:0036054">
    <property type="term" value="F:protein-malonyllysine demalonylase activity"/>
    <property type="evidence" value="ECO:0007669"/>
    <property type="project" value="InterPro"/>
</dbReference>
<proteinExistence type="inferred from homology"/>
<name>A0A376X141_ECOLX</name>
<dbReference type="InterPro" id="IPR050134">
    <property type="entry name" value="NAD-dep_sirtuin_deacylases"/>
</dbReference>
<feature type="domain" description="Deacetylase sirtuin-type" evidence="5">
    <location>
        <begin position="20"/>
        <end position="272"/>
    </location>
</feature>
<keyword evidence="3" id="KW-0479">Metal-binding</keyword>
<feature type="binding site" evidence="3">
    <location>
        <position position="155"/>
    </location>
    <ligand>
        <name>Zn(2+)</name>
        <dbReference type="ChEBI" id="CHEBI:29105"/>
    </ligand>
</feature>
<dbReference type="GO" id="GO:0036055">
    <property type="term" value="F:protein-succinyllysine desuccinylase activity"/>
    <property type="evidence" value="ECO:0007669"/>
    <property type="project" value="UniProtKB-UniRule"/>
</dbReference>
<dbReference type="InterPro" id="IPR026590">
    <property type="entry name" value="Ssirtuin_cat_dom"/>
</dbReference>
<dbReference type="EMBL" id="UGDD01000002">
    <property type="protein sequence ID" value="STJ55569.1"/>
    <property type="molecule type" value="Genomic_DNA"/>
</dbReference>